<dbReference type="EMBL" id="DQIR01160341">
    <property type="protein sequence ID" value="HDB15818.1"/>
    <property type="molecule type" value="Transcribed_RNA"/>
</dbReference>
<keyword evidence="3" id="KW-0812">Transmembrane</keyword>
<evidence type="ECO:0000256" key="2">
    <source>
        <dbReference type="SAM" id="MobiDB-lite"/>
    </source>
</evidence>
<feature type="compositionally biased region" description="Polar residues" evidence="2">
    <location>
        <begin position="112"/>
        <end position="133"/>
    </location>
</feature>
<name>A0A480PZW6_PIG</name>
<evidence type="ECO:0000256" key="3">
    <source>
        <dbReference type="SAM" id="Phobius"/>
    </source>
</evidence>
<feature type="transmembrane region" description="Helical" evidence="3">
    <location>
        <begin position="20"/>
        <end position="41"/>
    </location>
</feature>
<keyword evidence="3" id="KW-1133">Transmembrane helix</keyword>
<dbReference type="EMBL" id="DQIR01301205">
    <property type="protein sequence ID" value="HDC56683.1"/>
    <property type="molecule type" value="Transcribed_RNA"/>
</dbReference>
<evidence type="ECO:0000313" key="4">
    <source>
        <dbReference type="EMBL" id="HDB15818.1"/>
    </source>
</evidence>
<keyword evidence="3" id="KW-0472">Membrane</keyword>
<accession>A0A480PZW6</accession>
<sequence length="162" mass="17716">MKNLHSSGNHMAAPWWRPRPASWVGETILALVCGLGLFFLLRPYLTSDPSSLPPPGNSFWASAIPAIWSLGLGSRPMAFLSCWWETTKALFFPTSSKREAQQEPSSAEEASNWESPTDSWAETSGPSLVSPPSQRLLDVVIPKRLDRLSESSQPLPPGGAEK</sequence>
<dbReference type="AlphaFoldDB" id="A0A480PZW6"/>
<evidence type="ECO:0000256" key="1">
    <source>
        <dbReference type="ARBA" id="ARBA00035009"/>
    </source>
</evidence>
<dbReference type="PANTHER" id="PTHR21859">
    <property type="entry name" value="ACROSOME-SPECIFIC PROTEIN"/>
    <property type="match status" value="1"/>
</dbReference>
<organism evidence="4">
    <name type="scientific">Sus scrofa</name>
    <name type="common">Pig</name>
    <dbReference type="NCBI Taxonomy" id="9823"/>
    <lineage>
        <taxon>Eukaryota</taxon>
        <taxon>Metazoa</taxon>
        <taxon>Chordata</taxon>
        <taxon>Craniata</taxon>
        <taxon>Vertebrata</taxon>
        <taxon>Euteleostomi</taxon>
        <taxon>Mammalia</taxon>
        <taxon>Eutheria</taxon>
        <taxon>Laurasiatheria</taxon>
        <taxon>Artiodactyla</taxon>
        <taxon>Suina</taxon>
        <taxon>Suidae</taxon>
        <taxon>Sus</taxon>
    </lineage>
</organism>
<dbReference type="PANTHER" id="PTHR21859:SF55">
    <property type="entry name" value="SPERMATOGENESIS-ASSOCIATED PROTEIN 31A1-RELATED"/>
    <property type="match status" value="1"/>
</dbReference>
<protein>
    <submittedName>
        <fullName evidence="4">Uncharacterized protein</fullName>
    </submittedName>
</protein>
<reference evidence="4" key="1">
    <citation type="journal article" date="2019" name="PeerJ">
        <title>Genes of the pig, Sus scrofa, reconstructed with EvidentialGene.</title>
        <authorList>
            <person name="Gilbert D.G."/>
        </authorList>
    </citation>
    <scope>NUCLEOTIDE SEQUENCE</scope>
</reference>
<comment type="similarity">
    <text evidence="1">Belongs to the SPATA31 family.</text>
</comment>
<feature type="region of interest" description="Disordered" evidence="2">
    <location>
        <begin position="95"/>
        <end position="135"/>
    </location>
</feature>
<proteinExistence type="inferred from homology"/>